<keyword evidence="2" id="KW-1185">Reference proteome</keyword>
<protein>
    <submittedName>
        <fullName evidence="1">Uncharacterized protein</fullName>
    </submittedName>
</protein>
<reference evidence="1" key="1">
    <citation type="submission" date="2022-05" db="EMBL/GenBank/DDBJ databases">
        <title>Halomonas geminus sp. nov. and Halomonas llamarensis sp. nov. isolated from high-altitude salars of the Atacama Desert.</title>
        <authorList>
            <person name="Hintersatz C."/>
            <person name="Rojas L.A."/>
            <person name="Wei T.-S."/>
            <person name="Kutschke S."/>
            <person name="Lehmann F."/>
            <person name="Jain R."/>
            <person name="Pollmann K."/>
        </authorList>
    </citation>
    <scope>NUCLEOTIDE SEQUENCE</scope>
    <source>
        <strain evidence="1">ATCHA</strain>
    </source>
</reference>
<dbReference type="Proteomes" id="UP001165308">
    <property type="component" value="Unassembled WGS sequence"/>
</dbReference>
<dbReference type="EMBL" id="JAMJPJ010000015">
    <property type="protein sequence ID" value="MCL7930354.1"/>
    <property type="molecule type" value="Genomic_DNA"/>
</dbReference>
<sequence length="285" mass="31564">MSGETERFISDYQEIAEEARNAFEPHIKGAQISTIATKAAHGVVETTVTYLRGSEVHEIIYDETTGKLLCGSEPSSIDQVIAVLPEAAQRAVHESGPTISHIKIKHDDKDDREYVHVHYRADDGEIVSRKFELDGTDKDKAENKPQEIERIISAYEQLSAETRAAFDPHVTGAQISRIIQADAHGVVEIAVTYLRGTDIYEIIYDETTGKLLGGNEPAVIEHVIGLLPESGQLAIHKGGETVRKLKIKHDESDDREYIHVHYGNDGQTTSLKLELDGSHKHKKAA</sequence>
<organism evidence="1 2">
    <name type="scientific">Halomonas llamarensis</name>
    <dbReference type="NCBI Taxonomy" id="2945104"/>
    <lineage>
        <taxon>Bacteria</taxon>
        <taxon>Pseudomonadati</taxon>
        <taxon>Pseudomonadota</taxon>
        <taxon>Gammaproteobacteria</taxon>
        <taxon>Oceanospirillales</taxon>
        <taxon>Halomonadaceae</taxon>
        <taxon>Halomonas</taxon>
    </lineage>
</organism>
<dbReference type="RefSeq" id="WP_250081852.1">
    <property type="nucleotide sequence ID" value="NZ_JAMJPJ010000015.1"/>
</dbReference>
<evidence type="ECO:0000313" key="1">
    <source>
        <dbReference type="EMBL" id="MCL7930354.1"/>
    </source>
</evidence>
<accession>A0ABT0SRC1</accession>
<name>A0ABT0SRC1_9GAMM</name>
<proteinExistence type="predicted"/>
<gene>
    <name evidence="1" type="ORF">M8006_10265</name>
</gene>
<comment type="caution">
    <text evidence="1">The sequence shown here is derived from an EMBL/GenBank/DDBJ whole genome shotgun (WGS) entry which is preliminary data.</text>
</comment>
<evidence type="ECO:0000313" key="2">
    <source>
        <dbReference type="Proteomes" id="UP001165308"/>
    </source>
</evidence>